<accession>A0A6C2UT04</accession>
<keyword evidence="1" id="KW-0547">Nucleotide-binding</keyword>
<dbReference type="GO" id="GO:0005524">
    <property type="term" value="F:ATP binding"/>
    <property type="evidence" value="ECO:0007669"/>
    <property type="project" value="UniProtKB-KW"/>
</dbReference>
<dbReference type="Pfam" id="PF07726">
    <property type="entry name" value="AAA_3"/>
    <property type="match status" value="1"/>
</dbReference>
<dbReference type="PANTHER" id="PTHR42759:SF1">
    <property type="entry name" value="MAGNESIUM-CHELATASE SUBUNIT CHLD"/>
    <property type="match status" value="1"/>
</dbReference>
<dbReference type="AlphaFoldDB" id="A0A6C2UT04"/>
<keyword evidence="7" id="KW-1185">Reference proteome</keyword>
<dbReference type="Proteomes" id="UP000346198">
    <property type="component" value="Unassembled WGS sequence"/>
</dbReference>
<keyword evidence="2" id="KW-0067">ATP-binding</keyword>
<comment type="similarity">
    <text evidence="3">Belongs to the MoxR family.</text>
</comment>
<dbReference type="PIRSF" id="PIRSF002849">
    <property type="entry name" value="AAA_ATPase_chaperone_MoxR_prd"/>
    <property type="match status" value="1"/>
</dbReference>
<evidence type="ECO:0000256" key="2">
    <source>
        <dbReference type="ARBA" id="ARBA00022840"/>
    </source>
</evidence>
<sequence length="329" mass="36891">MHEDIVKMNERYQAESAILQKVRDEVAKVIIGQEDLIEALLLALLCNGHVLIEGIPGLAKTLAVTTLAQTLHAGFNRIQFTPDLLPGDLIGTMIYNPRTNEFTPHQGPIFANIILADEINRSPAKVQSALLEAMQEHQVSIGDTTYKLDEPFLVLATQNPVEQEGTYHLPEAQVDRFLFKLDVVYPTKDEEHRILKRMGKTKVDLTVNPVIEIADINRLRSMVDDVFMDEKLEHYILNLVQATRNPAKFGLDCADYIRYGASPRASIFLAVASRGRAMLNGRGYVVPQDVKDVALDILRHRVLLTYEAAAEEKSSEDILKQILDTVEVP</sequence>
<organism evidence="6 7">
    <name type="scientific">Pontiella sulfatireligans</name>
    <dbReference type="NCBI Taxonomy" id="2750658"/>
    <lineage>
        <taxon>Bacteria</taxon>
        <taxon>Pseudomonadati</taxon>
        <taxon>Kiritimatiellota</taxon>
        <taxon>Kiritimatiellia</taxon>
        <taxon>Kiritimatiellales</taxon>
        <taxon>Pontiellaceae</taxon>
        <taxon>Pontiella</taxon>
    </lineage>
</organism>
<evidence type="ECO:0000256" key="1">
    <source>
        <dbReference type="ARBA" id="ARBA00022741"/>
    </source>
</evidence>
<dbReference type="Gene3D" id="1.10.8.80">
    <property type="entry name" value="Magnesium chelatase subunit I, C-Terminal domain"/>
    <property type="match status" value="1"/>
</dbReference>
<feature type="domain" description="ATPase AAA-3" evidence="4">
    <location>
        <begin position="49"/>
        <end position="179"/>
    </location>
</feature>
<evidence type="ECO:0000259" key="5">
    <source>
        <dbReference type="Pfam" id="PF17863"/>
    </source>
</evidence>
<evidence type="ECO:0000256" key="3">
    <source>
        <dbReference type="ARBA" id="ARBA00061607"/>
    </source>
</evidence>
<evidence type="ECO:0000259" key="4">
    <source>
        <dbReference type="Pfam" id="PF07726"/>
    </source>
</evidence>
<proteinExistence type="inferred from homology"/>
<dbReference type="EMBL" id="CAAHFH010000002">
    <property type="protein sequence ID" value="VGO22374.1"/>
    <property type="molecule type" value="Genomic_DNA"/>
</dbReference>
<gene>
    <name evidence="6" type="ORF">SCARR_04457</name>
</gene>
<dbReference type="PANTHER" id="PTHR42759">
    <property type="entry name" value="MOXR FAMILY PROTEIN"/>
    <property type="match status" value="1"/>
</dbReference>
<dbReference type="GO" id="GO:0016887">
    <property type="term" value="F:ATP hydrolysis activity"/>
    <property type="evidence" value="ECO:0007669"/>
    <property type="project" value="InterPro"/>
</dbReference>
<protein>
    <recommendedName>
        <fullName evidence="8">ATPase RavA</fullName>
    </recommendedName>
</protein>
<dbReference type="Pfam" id="PF17863">
    <property type="entry name" value="AAA_lid_2"/>
    <property type="match status" value="1"/>
</dbReference>
<evidence type="ECO:0000313" key="6">
    <source>
        <dbReference type="EMBL" id="VGO22374.1"/>
    </source>
</evidence>
<reference evidence="6 7" key="1">
    <citation type="submission" date="2019-04" db="EMBL/GenBank/DDBJ databases">
        <authorList>
            <person name="Van Vliet M D."/>
        </authorList>
    </citation>
    <scope>NUCLEOTIDE SEQUENCE [LARGE SCALE GENOMIC DNA]</scope>
    <source>
        <strain evidence="6 7">F21</strain>
    </source>
</reference>
<dbReference type="InterPro" id="IPR027417">
    <property type="entry name" value="P-loop_NTPase"/>
</dbReference>
<dbReference type="InterPro" id="IPR041628">
    <property type="entry name" value="ChlI/MoxR_AAA_lid"/>
</dbReference>
<dbReference type="Gene3D" id="3.40.50.300">
    <property type="entry name" value="P-loop containing nucleotide triphosphate hydrolases"/>
    <property type="match status" value="1"/>
</dbReference>
<dbReference type="InterPro" id="IPR011703">
    <property type="entry name" value="ATPase_AAA-3"/>
</dbReference>
<evidence type="ECO:0008006" key="8">
    <source>
        <dbReference type="Google" id="ProtNLM"/>
    </source>
</evidence>
<name>A0A6C2UT04_9BACT</name>
<feature type="domain" description="ChlI/MoxR AAA lid" evidence="5">
    <location>
        <begin position="253"/>
        <end position="322"/>
    </location>
</feature>
<dbReference type="InterPro" id="IPR050764">
    <property type="entry name" value="CbbQ/NirQ/NorQ/GpvN"/>
</dbReference>
<evidence type="ECO:0000313" key="7">
    <source>
        <dbReference type="Proteomes" id="UP000346198"/>
    </source>
</evidence>
<dbReference type="FunFam" id="3.40.50.300:FF:000640">
    <property type="entry name" value="MoxR family ATPase"/>
    <property type="match status" value="1"/>
</dbReference>
<dbReference type="SUPFAM" id="SSF52540">
    <property type="entry name" value="P-loop containing nucleoside triphosphate hydrolases"/>
    <property type="match status" value="1"/>
</dbReference>